<protein>
    <submittedName>
        <fullName evidence="3">Uncharacterized protein</fullName>
    </submittedName>
</protein>
<keyword evidence="2" id="KW-0732">Signal</keyword>
<keyword evidence="4" id="KW-1185">Reference proteome</keyword>
<dbReference type="RefSeq" id="WP_165120823.1">
    <property type="nucleotide sequence ID" value="NZ_JAAKZG010000015.1"/>
</dbReference>
<sequence>MAMQLPRACLLSVAMLVSSLTAALADCQCLANGKVYHHGELACLKLPNGNQLARCDMVLNNSAWKKVSDGCPQAELFSRPEGPSSQPPESFGEHGAPHLVLPTAFTDANG</sequence>
<dbReference type="EMBL" id="JAAKZG010000015">
    <property type="protein sequence ID" value="NGN44439.1"/>
    <property type="molecule type" value="Genomic_DNA"/>
</dbReference>
<comment type="caution">
    <text evidence="3">The sequence shown here is derived from an EMBL/GenBank/DDBJ whole genome shotgun (WGS) entry which is preliminary data.</text>
</comment>
<reference evidence="3 4" key="1">
    <citation type="submission" date="2020-02" db="EMBL/GenBank/DDBJ databases">
        <title>Genome sequence of the type strain CGMCC 1.15528 of Mesorhizobium zhangyense.</title>
        <authorList>
            <person name="Gao J."/>
            <person name="Sun J."/>
        </authorList>
    </citation>
    <scope>NUCLEOTIDE SEQUENCE [LARGE SCALE GENOMIC DNA]</scope>
    <source>
        <strain evidence="3 4">CGMCC 1.15528</strain>
    </source>
</reference>
<evidence type="ECO:0000256" key="1">
    <source>
        <dbReference type="SAM" id="MobiDB-lite"/>
    </source>
</evidence>
<feature type="region of interest" description="Disordered" evidence="1">
    <location>
        <begin position="78"/>
        <end position="98"/>
    </location>
</feature>
<dbReference type="Proteomes" id="UP000481252">
    <property type="component" value="Unassembled WGS sequence"/>
</dbReference>
<dbReference type="AlphaFoldDB" id="A0A7C9RBF5"/>
<gene>
    <name evidence="3" type="ORF">G6N74_25530</name>
</gene>
<feature type="chain" id="PRO_5029012262" evidence="2">
    <location>
        <begin position="26"/>
        <end position="110"/>
    </location>
</feature>
<name>A0A7C9RBF5_9HYPH</name>
<evidence type="ECO:0000256" key="2">
    <source>
        <dbReference type="SAM" id="SignalP"/>
    </source>
</evidence>
<accession>A0A7C9RBF5</accession>
<proteinExistence type="predicted"/>
<organism evidence="3 4">
    <name type="scientific">Mesorhizobium zhangyense</name>
    <dbReference type="NCBI Taxonomy" id="1776730"/>
    <lineage>
        <taxon>Bacteria</taxon>
        <taxon>Pseudomonadati</taxon>
        <taxon>Pseudomonadota</taxon>
        <taxon>Alphaproteobacteria</taxon>
        <taxon>Hyphomicrobiales</taxon>
        <taxon>Phyllobacteriaceae</taxon>
        <taxon>Mesorhizobium</taxon>
    </lineage>
</organism>
<feature type="signal peptide" evidence="2">
    <location>
        <begin position="1"/>
        <end position="25"/>
    </location>
</feature>
<evidence type="ECO:0000313" key="3">
    <source>
        <dbReference type="EMBL" id="NGN44439.1"/>
    </source>
</evidence>
<evidence type="ECO:0000313" key="4">
    <source>
        <dbReference type="Proteomes" id="UP000481252"/>
    </source>
</evidence>